<name>A0ABS9LFT9_9BRAD</name>
<dbReference type="EMBL" id="JAKLUA010000001">
    <property type="protein sequence ID" value="MCG2665879.1"/>
    <property type="molecule type" value="Genomic_DNA"/>
</dbReference>
<proteinExistence type="predicted"/>
<comment type="caution">
    <text evidence="2">The sequence shown here is derived from an EMBL/GenBank/DDBJ whole genome shotgun (WGS) entry which is preliminary data.</text>
</comment>
<organism evidence="2 3">
    <name type="scientific">Bradyrhizobium zhengyangense</name>
    <dbReference type="NCBI Taxonomy" id="2911009"/>
    <lineage>
        <taxon>Bacteria</taxon>
        <taxon>Pseudomonadati</taxon>
        <taxon>Pseudomonadota</taxon>
        <taxon>Alphaproteobacteria</taxon>
        <taxon>Hyphomicrobiales</taxon>
        <taxon>Nitrobacteraceae</taxon>
        <taxon>Bradyrhizobium</taxon>
    </lineage>
</organism>
<keyword evidence="1" id="KW-0175">Coiled coil</keyword>
<protein>
    <submittedName>
        <fullName evidence="2">Uncharacterized protein</fullName>
    </submittedName>
</protein>
<evidence type="ECO:0000313" key="2">
    <source>
        <dbReference type="EMBL" id="MCG2665879.1"/>
    </source>
</evidence>
<reference evidence="2" key="1">
    <citation type="submission" date="2022-01" db="EMBL/GenBank/DDBJ databases">
        <title>Genome sequnece data of strain Bradyrhizobium sp. nov.</title>
        <authorList>
            <person name="Zhang J."/>
        </authorList>
    </citation>
    <scope>NUCLEOTIDE SEQUENCE</scope>
    <source>
        <strain evidence="2">WYCCWR 12774</strain>
    </source>
</reference>
<dbReference type="Proteomes" id="UP001139012">
    <property type="component" value="Unassembled WGS sequence"/>
</dbReference>
<gene>
    <name evidence="2" type="ORF">L6637_02895</name>
</gene>
<accession>A0ABS9LFT9</accession>
<keyword evidence="3" id="KW-1185">Reference proteome</keyword>
<evidence type="ECO:0000313" key="3">
    <source>
        <dbReference type="Proteomes" id="UP001139012"/>
    </source>
</evidence>
<sequence length="97" mass="11101">MTSPVLEALLLAKVDDMIVPPHSWGKQEKLMFLQLPHALRLYYSEREKERDRRVLRAMNEAADARKRVAEVQAELDVCKAKLTILEEKNAEAKDVAA</sequence>
<dbReference type="RefSeq" id="WP_237869086.1">
    <property type="nucleotide sequence ID" value="NZ_JAKLUA010000001.1"/>
</dbReference>
<feature type="coiled-coil region" evidence="1">
    <location>
        <begin position="54"/>
        <end position="95"/>
    </location>
</feature>
<evidence type="ECO:0000256" key="1">
    <source>
        <dbReference type="SAM" id="Coils"/>
    </source>
</evidence>